<proteinExistence type="predicted"/>
<feature type="transmembrane region" description="Helical" evidence="2">
    <location>
        <begin position="825"/>
        <end position="845"/>
    </location>
</feature>
<dbReference type="PANTHER" id="PTHR31513">
    <property type="entry name" value="EPHRIN TYPE-B RECEPTOR"/>
    <property type="match status" value="1"/>
</dbReference>
<feature type="transmembrane region" description="Helical" evidence="2">
    <location>
        <begin position="1191"/>
        <end position="1208"/>
    </location>
</feature>
<feature type="transmembrane region" description="Helical" evidence="2">
    <location>
        <begin position="1284"/>
        <end position="1307"/>
    </location>
</feature>
<dbReference type="OrthoDB" id="296921at2759"/>
<dbReference type="InterPro" id="IPR058316">
    <property type="entry name" value="DUF8003"/>
</dbReference>
<feature type="transmembrane region" description="Helical" evidence="2">
    <location>
        <begin position="1316"/>
        <end position="1338"/>
    </location>
</feature>
<keyword evidence="2" id="KW-1133">Transmembrane helix</keyword>
<name>A0A077ZRW6_STYLE</name>
<keyword evidence="2" id="KW-0472">Membrane</keyword>
<evidence type="ECO:0000313" key="4">
    <source>
        <dbReference type="EMBL" id="CDW72653.1"/>
    </source>
</evidence>
<evidence type="ECO:0000256" key="1">
    <source>
        <dbReference type="SAM" id="MobiDB-lite"/>
    </source>
</evidence>
<evidence type="ECO:0000259" key="3">
    <source>
        <dbReference type="Pfam" id="PF26010"/>
    </source>
</evidence>
<evidence type="ECO:0000313" key="5">
    <source>
        <dbReference type="Proteomes" id="UP000039865"/>
    </source>
</evidence>
<dbReference type="EMBL" id="CCKQ01001540">
    <property type="protein sequence ID" value="CDW72653.1"/>
    <property type="molecule type" value="Genomic_DNA"/>
</dbReference>
<feature type="region of interest" description="Disordered" evidence="1">
    <location>
        <begin position="1121"/>
        <end position="1157"/>
    </location>
</feature>
<protein>
    <recommendedName>
        <fullName evidence="3">DUF8003 domain-containing protein</fullName>
    </recommendedName>
</protein>
<accession>A0A077ZRW6</accession>
<feature type="transmembrane region" description="Helical" evidence="2">
    <location>
        <begin position="1220"/>
        <end position="1245"/>
    </location>
</feature>
<dbReference type="InParanoid" id="A0A077ZRW6"/>
<reference evidence="4 5" key="1">
    <citation type="submission" date="2014-06" db="EMBL/GenBank/DDBJ databases">
        <authorList>
            <person name="Swart Estienne"/>
        </authorList>
    </citation>
    <scope>NUCLEOTIDE SEQUENCE [LARGE SCALE GENOMIC DNA]</scope>
    <source>
        <strain evidence="4 5">130c</strain>
    </source>
</reference>
<organism evidence="4 5">
    <name type="scientific">Stylonychia lemnae</name>
    <name type="common">Ciliate</name>
    <dbReference type="NCBI Taxonomy" id="5949"/>
    <lineage>
        <taxon>Eukaryota</taxon>
        <taxon>Sar</taxon>
        <taxon>Alveolata</taxon>
        <taxon>Ciliophora</taxon>
        <taxon>Intramacronucleata</taxon>
        <taxon>Spirotrichea</taxon>
        <taxon>Stichotrichia</taxon>
        <taxon>Sporadotrichida</taxon>
        <taxon>Oxytrichidae</taxon>
        <taxon>Stylonychinae</taxon>
        <taxon>Stylonychia</taxon>
    </lineage>
</organism>
<gene>
    <name evidence="4" type="primary">Contig12374.g13213</name>
    <name evidence="4" type="ORF">STYLEM_1616</name>
</gene>
<feature type="transmembrane region" description="Helical" evidence="2">
    <location>
        <begin position="1257"/>
        <end position="1278"/>
    </location>
</feature>
<feature type="domain" description="DUF8003" evidence="3">
    <location>
        <begin position="737"/>
        <end position="804"/>
    </location>
</feature>
<evidence type="ECO:0000256" key="2">
    <source>
        <dbReference type="SAM" id="Phobius"/>
    </source>
</evidence>
<keyword evidence="5" id="KW-1185">Reference proteome</keyword>
<keyword evidence="2" id="KW-0812">Transmembrane</keyword>
<dbReference type="PANTHER" id="PTHR31513:SF2">
    <property type="entry name" value="MRAZ"/>
    <property type="match status" value="1"/>
</dbReference>
<feature type="transmembrane region" description="Helical" evidence="2">
    <location>
        <begin position="913"/>
        <end position="930"/>
    </location>
</feature>
<dbReference type="Pfam" id="PF26010">
    <property type="entry name" value="DUF8003"/>
    <property type="match status" value="1"/>
</dbReference>
<dbReference type="Proteomes" id="UP000039865">
    <property type="component" value="Unassembled WGS sequence"/>
</dbReference>
<sequence>MNNCQFIVNTSKSISIINSTLRFSNIEIYSNASQIFLDVNSVIDVSGNGYLFSYDGTKNVGQGASYAAQGGYCENQYSQIHTYGTYFMMYNDTSTNFQYGSGSGSASTQGGGRIVLIGYSLVLTGLINANGYPNIDNINTTQNLLGGSGGYIYIGYLGGNDQDPSQSAKININSINAVGGKPQGDNGRGGSGGRVVFDIYPAEVIDPFQQNSISVAGGSTSRVLQNFCPIGGSGTIFSIQQNKLVIDGGNQGQLIIQNYAYATFPIYDQFYLLNKQQHNIQNLHIDKNSILELPIIDSKKGSNFDFYLNTNNLTLTQGSYMRNAYAQRIIIKSANILIDAKSVMQTLNYLSFEGSVFYLGGQIQMKNLTNLTLVQINVDNYFSMGDSAILQTDTLVIYSDHNISMSGQIYRLQDFYTCTTDQAEVFSFIQDRSQLPISRAQLLDNFKTQFGSPLLTHQIGNKTYYENSDISLGYLMNEILVNFTTTVIAINQLDIQPLANIMSNRIGMFSNNLNIYGALNTTGLGCPAGNGTGGGLPSDDNCTATGGSHGGFAGESMNYYTREGPTNNQLTLYKMDDTNLDPYNDEFCQKNSPPGPNGKYDSAYVLEGSGGGQYKSLRKGGQGGGVIWIQANSLRVEGQLEASGFPATNQYGGGGAGGSIYLSSNTQTGKGILTAKGGSGLNGGGGGSGGRIKLFYFSWFDLSKYPGITYGTDFTLKVGAGKGQYDNNTAQNGTIWSTPCAPGYHKLFCVPCDSGTYKTEMSNVECLPCQNMPDEAKGNANYTKSGWSNPLCPYKCDSSLTQYEDNPKCLKNFDLFLQNMGGLQIFIIIIIATVFGICAVIYFLAFEELDFIDRDLHMQLCRLYLTGGNTMQEPWEMPFQPPFEISHRIQQDKYEDFVKKINESDRFGLFEKIFFLFMTIIYPPSSPWILKKLRRRHYHNFKKAFINEADNLEFWKSLEDKLNIELRFTSSDDYTIAYVDFIDIKKTKESYEGPIIPLTFILSGDGSFSSPFQVNIQDPLLKSISYFTDDLKIKNNQKQITSILDKIDQEEEYYILTNENVYSKKSLLSNLIDYWRFGSIFDSKKIFKLALIVQRIDDRESQQFGSYRSKDIMISQETAQNFSKKTRKLSDNNGGSGRNTPLEVTPKGLKKNQDRGDPSKYIKLLTTTIREIHIDPTRVKKMKMFKRDWKFYLKMILYFPIALVKTLTLRHTHVFKVTMIAVIFYILFVVLDIVMTAQIFVVVYFPSGEKTVEWDAWVLLIFYPLAIFISPLIGLLSFMLCKPFFYRAVAYMNSLCIFPNLLFYLILELSIGGMNILYYLSLQGILVLNKLILAQLILLQAKLQEHMQQNHKQQDQELEFTMQPIHTQESTD</sequence>